<dbReference type="EMBL" id="WVUK01000058">
    <property type="protein sequence ID" value="KAF7491864.1"/>
    <property type="molecule type" value="Genomic_DNA"/>
</dbReference>
<evidence type="ECO:0000313" key="5">
    <source>
        <dbReference type="Proteomes" id="UP000070412"/>
    </source>
</evidence>
<proteinExistence type="predicted"/>
<organism evidence="3">
    <name type="scientific">Sarcoptes scabiei</name>
    <name type="common">Itch mite</name>
    <name type="synonym">Acarus scabiei</name>
    <dbReference type="NCBI Taxonomy" id="52283"/>
    <lineage>
        <taxon>Eukaryota</taxon>
        <taxon>Metazoa</taxon>
        <taxon>Ecdysozoa</taxon>
        <taxon>Arthropoda</taxon>
        <taxon>Chelicerata</taxon>
        <taxon>Arachnida</taxon>
        <taxon>Acari</taxon>
        <taxon>Acariformes</taxon>
        <taxon>Sarcoptiformes</taxon>
        <taxon>Astigmata</taxon>
        <taxon>Psoroptidia</taxon>
        <taxon>Sarcoptoidea</taxon>
        <taxon>Sarcoptidae</taxon>
        <taxon>Sarcoptinae</taxon>
        <taxon>Sarcoptes</taxon>
    </lineage>
</organism>
<dbReference type="EnsemblMetazoa" id="SSS_7538s_mrna">
    <property type="protein sequence ID" value="KAF7491864.1"/>
    <property type="gene ID" value="SSS_7538"/>
</dbReference>
<feature type="compositionally biased region" description="Polar residues" evidence="1">
    <location>
        <begin position="184"/>
        <end position="195"/>
    </location>
</feature>
<gene>
    <name evidence="3" type="ORF">SSS_7538</name>
</gene>
<evidence type="ECO:0000313" key="4">
    <source>
        <dbReference type="EnsemblMetazoa" id="KAF7491864.1"/>
    </source>
</evidence>
<name>A0A834VE65_SARSC</name>
<feature type="region of interest" description="Disordered" evidence="1">
    <location>
        <begin position="163"/>
        <end position="195"/>
    </location>
</feature>
<protein>
    <submittedName>
        <fullName evidence="3 4">Uncharacterized protein</fullName>
    </submittedName>
</protein>
<evidence type="ECO:0000256" key="2">
    <source>
        <dbReference type="SAM" id="Phobius"/>
    </source>
</evidence>
<evidence type="ECO:0000256" key="1">
    <source>
        <dbReference type="SAM" id="MobiDB-lite"/>
    </source>
</evidence>
<accession>A0A834VE65</accession>
<reference evidence="4" key="3">
    <citation type="submission" date="2022-06" db="UniProtKB">
        <authorList>
            <consortium name="EnsemblMetazoa"/>
        </authorList>
    </citation>
    <scope>IDENTIFICATION</scope>
</reference>
<keyword evidence="5" id="KW-1185">Reference proteome</keyword>
<dbReference type="Proteomes" id="UP000070412">
    <property type="component" value="Unassembled WGS sequence"/>
</dbReference>
<sequence length="195" mass="21773">MRKREINSIPLNRNRLRLDFVWIVYMCGNLTKPNLIKHSLGLCIRSEVWRSSSSELNDELDQSDPNVFDDDDDAASAAAVAADDDDDDDDNVEIDETVPIERHFNQIQLTENFDPSTSSISITYVSIGSIVIVLLVAISLTIFKNWISQSSFDCFDQNDCFESRKNSSRQSSSTTATTIASSKKFGTSNTGSNRT</sequence>
<reference evidence="3" key="2">
    <citation type="submission" date="2020-01" db="EMBL/GenBank/DDBJ databases">
        <authorList>
            <person name="Korhonen P.K.K."/>
            <person name="Guangxu M.G."/>
            <person name="Wang T.W."/>
            <person name="Stroehlein A.J.S."/>
            <person name="Young N.D."/>
            <person name="Ang C.-S.A."/>
            <person name="Fernando D.W.F."/>
            <person name="Lu H.L."/>
            <person name="Taylor S.T."/>
            <person name="Ehtesham M.E.M."/>
            <person name="Najaraj S.H.N."/>
            <person name="Harsha G.H.G."/>
            <person name="Madugundu A.M."/>
            <person name="Renuse S.R."/>
            <person name="Holt D.H."/>
            <person name="Pandey A.P."/>
            <person name="Papenfuss A.P."/>
            <person name="Gasser R.B.G."/>
            <person name="Fischer K.F."/>
        </authorList>
    </citation>
    <scope>NUCLEOTIDE SEQUENCE</scope>
    <source>
        <strain evidence="3">SSS_KF_BRIS2020</strain>
    </source>
</reference>
<feature type="transmembrane region" description="Helical" evidence="2">
    <location>
        <begin position="122"/>
        <end position="143"/>
    </location>
</feature>
<keyword evidence="2" id="KW-0812">Transmembrane</keyword>
<feature type="compositionally biased region" description="Low complexity" evidence="1">
    <location>
        <begin position="168"/>
        <end position="183"/>
    </location>
</feature>
<reference evidence="5" key="1">
    <citation type="journal article" date="2020" name="PLoS Negl. Trop. Dis.">
        <title>High-quality nuclear genome for Sarcoptes scabiei-A critical resource for a neglected parasite.</title>
        <authorList>
            <person name="Korhonen P.K."/>
            <person name="Gasser R.B."/>
            <person name="Ma G."/>
            <person name="Wang T."/>
            <person name="Stroehlein A.J."/>
            <person name="Young N.D."/>
            <person name="Ang C.S."/>
            <person name="Fernando D.D."/>
            <person name="Lu H.C."/>
            <person name="Taylor S."/>
            <person name="Reynolds S.L."/>
            <person name="Mofiz E."/>
            <person name="Najaraj S.H."/>
            <person name="Gowda H."/>
            <person name="Madugundu A."/>
            <person name="Renuse S."/>
            <person name="Holt D."/>
            <person name="Pandey A."/>
            <person name="Papenfuss A.T."/>
            <person name="Fischer K."/>
        </authorList>
    </citation>
    <scope>NUCLEOTIDE SEQUENCE [LARGE SCALE GENOMIC DNA]</scope>
</reference>
<dbReference type="AlphaFoldDB" id="A0A834VE65"/>
<keyword evidence="2" id="KW-1133">Transmembrane helix</keyword>
<evidence type="ECO:0000313" key="3">
    <source>
        <dbReference type="EMBL" id="KAF7491864.1"/>
    </source>
</evidence>
<keyword evidence="2" id="KW-0472">Membrane</keyword>